<proteinExistence type="predicted"/>
<dbReference type="OrthoDB" id="5117021at2"/>
<evidence type="ECO:0000313" key="2">
    <source>
        <dbReference type="Proteomes" id="UP000297447"/>
    </source>
</evidence>
<keyword evidence="2" id="KW-1185">Reference proteome</keyword>
<comment type="caution">
    <text evidence="1">The sequence shown here is derived from an EMBL/GenBank/DDBJ whole genome shotgun (WGS) entry which is preliminary data.</text>
</comment>
<name>A0A4R8ZUW5_9MICO</name>
<gene>
    <name evidence="1" type="ORF">E3T55_16230</name>
</gene>
<accession>A0A4R8ZUW5</accession>
<protein>
    <submittedName>
        <fullName evidence="1">Uncharacterized protein</fullName>
    </submittedName>
</protein>
<evidence type="ECO:0000313" key="1">
    <source>
        <dbReference type="EMBL" id="TFD46920.1"/>
    </source>
</evidence>
<dbReference type="AlphaFoldDB" id="A0A4R8ZUW5"/>
<reference evidence="1 2" key="1">
    <citation type="submission" date="2019-03" db="EMBL/GenBank/DDBJ databases">
        <title>Genomics of glacier-inhabiting Cryobacterium strains.</title>
        <authorList>
            <person name="Liu Q."/>
            <person name="Xin Y.-H."/>
        </authorList>
    </citation>
    <scope>NUCLEOTIDE SEQUENCE [LARGE SCALE GENOMIC DNA]</scope>
    <source>
        <strain evidence="1 2">Hh14</strain>
    </source>
</reference>
<dbReference type="EMBL" id="SOHE01000069">
    <property type="protein sequence ID" value="TFD46920.1"/>
    <property type="molecule type" value="Genomic_DNA"/>
</dbReference>
<dbReference type="Proteomes" id="UP000297447">
    <property type="component" value="Unassembled WGS sequence"/>
</dbReference>
<sequence length="175" mass="19167">MLHNGTRMLDFATAYVAKRARMGLPPVSAETIAYGRAVELVTQGMRRVDLLTGRDVAAVVRSTQAEVLRIARQQQFDQIVKSVMAHGDRYQVRLAGDAKMENKARAHRGKPQVPAESLVVEIAMKQVSESMPTNRLTVDDARGAARIIGLHVSTMPEARHVWAGALTQGRSLGAR</sequence>
<dbReference type="RefSeq" id="WP_134520596.1">
    <property type="nucleotide sequence ID" value="NZ_SOHE01000069.1"/>
</dbReference>
<organism evidence="1 2">
    <name type="scientific">Cryobacterium frigoriphilum</name>
    <dbReference type="NCBI Taxonomy" id="1259150"/>
    <lineage>
        <taxon>Bacteria</taxon>
        <taxon>Bacillati</taxon>
        <taxon>Actinomycetota</taxon>
        <taxon>Actinomycetes</taxon>
        <taxon>Micrococcales</taxon>
        <taxon>Microbacteriaceae</taxon>
        <taxon>Cryobacterium</taxon>
    </lineage>
</organism>